<feature type="region of interest" description="Disordered" evidence="2">
    <location>
        <begin position="1"/>
        <end position="31"/>
    </location>
</feature>
<dbReference type="PANTHER" id="PTHR24111:SF0">
    <property type="entry name" value="LEUCINE-RICH REPEAT-CONTAINING PROTEIN"/>
    <property type="match status" value="1"/>
</dbReference>
<dbReference type="Proteomes" id="UP000266841">
    <property type="component" value="Unassembled WGS sequence"/>
</dbReference>
<dbReference type="Pfam" id="PF13516">
    <property type="entry name" value="LRR_6"/>
    <property type="match status" value="1"/>
</dbReference>
<comment type="caution">
    <text evidence="3">The sequence shown here is derived from an EMBL/GenBank/DDBJ whole genome shotgun (WGS) entry which is preliminary data.</text>
</comment>
<dbReference type="OrthoDB" id="76105at2759"/>
<dbReference type="Gene3D" id="3.80.10.10">
    <property type="entry name" value="Ribonuclease Inhibitor"/>
    <property type="match status" value="1"/>
</dbReference>
<evidence type="ECO:0000313" key="4">
    <source>
        <dbReference type="Proteomes" id="UP000266841"/>
    </source>
</evidence>
<keyword evidence="4" id="KW-1185">Reference proteome</keyword>
<evidence type="ECO:0000313" key="3">
    <source>
        <dbReference type="EMBL" id="EJK72637.1"/>
    </source>
</evidence>
<organism evidence="3 4">
    <name type="scientific">Thalassiosira oceanica</name>
    <name type="common">Marine diatom</name>
    <dbReference type="NCBI Taxonomy" id="159749"/>
    <lineage>
        <taxon>Eukaryota</taxon>
        <taxon>Sar</taxon>
        <taxon>Stramenopiles</taxon>
        <taxon>Ochrophyta</taxon>
        <taxon>Bacillariophyta</taxon>
        <taxon>Coscinodiscophyceae</taxon>
        <taxon>Thalassiosirophycidae</taxon>
        <taxon>Thalassiosirales</taxon>
        <taxon>Thalassiosiraceae</taxon>
        <taxon>Thalassiosira</taxon>
    </lineage>
</organism>
<dbReference type="PANTHER" id="PTHR24111">
    <property type="entry name" value="LEUCINE-RICH REPEAT-CONTAINING PROTEIN 34"/>
    <property type="match status" value="1"/>
</dbReference>
<evidence type="ECO:0000256" key="1">
    <source>
        <dbReference type="ARBA" id="ARBA00022737"/>
    </source>
</evidence>
<dbReference type="InterPro" id="IPR032675">
    <property type="entry name" value="LRR_dom_sf"/>
</dbReference>
<dbReference type="AlphaFoldDB" id="K0TME6"/>
<dbReference type="eggNOG" id="ENOG502QU1H">
    <property type="taxonomic scope" value="Eukaryota"/>
</dbReference>
<dbReference type="EMBL" id="AGNL01005551">
    <property type="protein sequence ID" value="EJK72637.1"/>
    <property type="molecule type" value="Genomic_DNA"/>
</dbReference>
<dbReference type="SUPFAM" id="SSF52047">
    <property type="entry name" value="RNI-like"/>
    <property type="match status" value="1"/>
</dbReference>
<gene>
    <name evidence="3" type="ORF">THAOC_05812</name>
</gene>
<sequence>MDSINAAKKRKAASGASDPPRAGNGDSDTVVPANFSLADLNRLIDQRTEDLKAETLALSLRVDGLQRENEGLLLRCESPERSVQVLTREIKWTYLAPDVPRSHWLEQGYDEEDAEEAKNLIQYINENTYGMATVSSNVSFMSSFREGITTYSPVKRLFCGFGTDTLQYVNLADNGIKTNGDTCIPDFLSANPPLERLMLWGNRLTDDDALNIAVALQSNTYLRYLDLENNALTEEGKGVMYHQAILGISPSDLSTLKSVSEANLNTVSGANHTCEIIGIYNSKYFVNTISKSSKSNRGRKLFWLLANRCKEGCNMTQLESEFLEDSIGLVPYVLACANIYATDNESNSNLSLLFELARDWKTPELYQFHRAWLWH</sequence>
<dbReference type="SMART" id="SM00368">
    <property type="entry name" value="LRR_RI"/>
    <property type="match status" value="2"/>
</dbReference>
<protein>
    <submittedName>
        <fullName evidence="3">Uncharacterized protein</fullName>
    </submittedName>
</protein>
<accession>K0TME6</accession>
<reference evidence="3 4" key="1">
    <citation type="journal article" date="2012" name="Genome Biol.">
        <title>Genome and low-iron response of an oceanic diatom adapted to chronic iron limitation.</title>
        <authorList>
            <person name="Lommer M."/>
            <person name="Specht M."/>
            <person name="Roy A.S."/>
            <person name="Kraemer L."/>
            <person name="Andreson R."/>
            <person name="Gutowska M.A."/>
            <person name="Wolf J."/>
            <person name="Bergner S.V."/>
            <person name="Schilhabel M.B."/>
            <person name="Klostermeier U.C."/>
            <person name="Beiko R.G."/>
            <person name="Rosenstiel P."/>
            <person name="Hippler M."/>
            <person name="Laroche J."/>
        </authorList>
    </citation>
    <scope>NUCLEOTIDE SEQUENCE [LARGE SCALE GENOMIC DNA]</scope>
    <source>
        <strain evidence="3 4">CCMP1005</strain>
    </source>
</reference>
<evidence type="ECO:0000256" key="2">
    <source>
        <dbReference type="SAM" id="MobiDB-lite"/>
    </source>
</evidence>
<dbReference type="InterPro" id="IPR001611">
    <property type="entry name" value="Leu-rich_rpt"/>
</dbReference>
<dbReference type="InterPro" id="IPR052201">
    <property type="entry name" value="LRR-containing_regulator"/>
</dbReference>
<proteinExistence type="predicted"/>
<keyword evidence="1" id="KW-0677">Repeat</keyword>
<name>K0TME6_THAOC</name>